<dbReference type="Pfam" id="PF00486">
    <property type="entry name" value="Trans_reg_C"/>
    <property type="match status" value="1"/>
</dbReference>
<dbReference type="eggNOG" id="COG0745">
    <property type="taxonomic scope" value="Bacteria"/>
</dbReference>
<evidence type="ECO:0000313" key="6">
    <source>
        <dbReference type="EMBL" id="ACL05710.1"/>
    </source>
</evidence>
<feature type="modified residue" description="4-aspartylphosphate" evidence="2">
    <location>
        <position position="61"/>
    </location>
</feature>
<dbReference type="KEGG" id="dal:Dalk_4024"/>
<keyword evidence="2" id="KW-0597">Phosphoprotein</keyword>
<name>B8FLX7_DESAL</name>
<feature type="DNA-binding region" description="OmpR/PhoB-type" evidence="3">
    <location>
        <begin position="134"/>
        <end position="233"/>
    </location>
</feature>
<dbReference type="InterPro" id="IPR016032">
    <property type="entry name" value="Sig_transdc_resp-reg_C-effctor"/>
</dbReference>
<dbReference type="Proteomes" id="UP000000739">
    <property type="component" value="Chromosome"/>
</dbReference>
<dbReference type="SUPFAM" id="SSF52172">
    <property type="entry name" value="CheY-like"/>
    <property type="match status" value="1"/>
</dbReference>
<dbReference type="GO" id="GO:0000156">
    <property type="term" value="F:phosphorelay response regulator activity"/>
    <property type="evidence" value="ECO:0007669"/>
    <property type="project" value="TreeGrafter"/>
</dbReference>
<dbReference type="InterPro" id="IPR001789">
    <property type="entry name" value="Sig_transdc_resp-reg_receiver"/>
</dbReference>
<organism evidence="6 7">
    <name type="scientific">Desulfatibacillum aliphaticivorans</name>
    <dbReference type="NCBI Taxonomy" id="218208"/>
    <lineage>
        <taxon>Bacteria</taxon>
        <taxon>Pseudomonadati</taxon>
        <taxon>Thermodesulfobacteriota</taxon>
        <taxon>Desulfobacteria</taxon>
        <taxon>Desulfobacterales</taxon>
        <taxon>Desulfatibacillaceae</taxon>
        <taxon>Desulfatibacillum</taxon>
    </lineage>
</organism>
<dbReference type="SMART" id="SM00448">
    <property type="entry name" value="REC"/>
    <property type="match status" value="1"/>
</dbReference>
<dbReference type="CDD" id="cd00383">
    <property type="entry name" value="trans_reg_C"/>
    <property type="match status" value="1"/>
</dbReference>
<evidence type="ECO:0000313" key="7">
    <source>
        <dbReference type="Proteomes" id="UP000000739"/>
    </source>
</evidence>
<dbReference type="AlphaFoldDB" id="B8FLX7"/>
<dbReference type="PANTHER" id="PTHR48111">
    <property type="entry name" value="REGULATOR OF RPOS"/>
    <property type="match status" value="1"/>
</dbReference>
<feature type="domain" description="Response regulatory" evidence="4">
    <location>
        <begin position="12"/>
        <end position="125"/>
    </location>
</feature>
<dbReference type="InterPro" id="IPR011006">
    <property type="entry name" value="CheY-like_superfamily"/>
</dbReference>
<dbReference type="HOGENOM" id="CLU_000445_30_4_7"/>
<dbReference type="SMART" id="SM00862">
    <property type="entry name" value="Trans_reg_C"/>
    <property type="match status" value="1"/>
</dbReference>
<accession>B8FLX7</accession>
<evidence type="ECO:0000259" key="5">
    <source>
        <dbReference type="PROSITE" id="PS51755"/>
    </source>
</evidence>
<dbReference type="InterPro" id="IPR039420">
    <property type="entry name" value="WalR-like"/>
</dbReference>
<dbReference type="GO" id="GO:0032993">
    <property type="term" value="C:protein-DNA complex"/>
    <property type="evidence" value="ECO:0007669"/>
    <property type="project" value="TreeGrafter"/>
</dbReference>
<evidence type="ECO:0000256" key="2">
    <source>
        <dbReference type="PROSITE-ProRule" id="PRU00169"/>
    </source>
</evidence>
<protein>
    <submittedName>
        <fullName evidence="6">Two component transcriptional regulator, winged helix family</fullName>
    </submittedName>
</protein>
<dbReference type="SUPFAM" id="SSF46894">
    <property type="entry name" value="C-terminal effector domain of the bipartite response regulators"/>
    <property type="match status" value="1"/>
</dbReference>
<dbReference type="Gene3D" id="3.40.50.2300">
    <property type="match status" value="1"/>
</dbReference>
<keyword evidence="1 3" id="KW-0238">DNA-binding</keyword>
<reference evidence="6 7" key="1">
    <citation type="journal article" date="2012" name="Environ. Microbiol.">
        <title>The genome sequence of Desulfatibacillum alkenivorans AK-01: a blueprint for anaerobic alkane oxidation.</title>
        <authorList>
            <person name="Callaghan A.V."/>
            <person name="Morris B.E."/>
            <person name="Pereira I.A."/>
            <person name="McInerney M.J."/>
            <person name="Austin R.N."/>
            <person name="Groves J.T."/>
            <person name="Kukor J.J."/>
            <person name="Suflita J.M."/>
            <person name="Young L.Y."/>
            <person name="Zylstra G.J."/>
            <person name="Wawrik B."/>
        </authorList>
    </citation>
    <scope>NUCLEOTIDE SEQUENCE [LARGE SCALE GENOMIC DNA]</scope>
    <source>
        <strain evidence="6 7">AK-01</strain>
    </source>
</reference>
<proteinExistence type="predicted"/>
<dbReference type="PANTHER" id="PTHR48111:SF59">
    <property type="entry name" value="TRANSCRIPTIONAL REGULATORY PROTEIN BAER"/>
    <property type="match status" value="1"/>
</dbReference>
<evidence type="ECO:0000256" key="1">
    <source>
        <dbReference type="ARBA" id="ARBA00023125"/>
    </source>
</evidence>
<sequence>MMERAITMINKNIWIVEDNRDLSGLLKEYLEQSDFAVKQIFRGDELIPQMRSRPPDLILLDLMLPGADGVTLCREIRTFSAVPIIMVTAKVEEIDRLLGLEIGADDYVCKPFSPREVVARVKAVLRRGGEEPHEAAIHIGPLLLKPETHSITVAGKDLKVTQSEFSLLHAFMAHPGKVFSRDELIAKIQGRTYEGYDRNIDWHIKNLRKKLIAAQPGLEPIESVYGVGYKFILEG</sequence>
<dbReference type="Gene3D" id="1.10.10.10">
    <property type="entry name" value="Winged helix-like DNA-binding domain superfamily/Winged helix DNA-binding domain"/>
    <property type="match status" value="1"/>
</dbReference>
<dbReference type="PROSITE" id="PS51755">
    <property type="entry name" value="OMPR_PHOB"/>
    <property type="match status" value="1"/>
</dbReference>
<dbReference type="InterPro" id="IPR001867">
    <property type="entry name" value="OmpR/PhoB-type_DNA-bd"/>
</dbReference>
<dbReference type="GO" id="GO:0000976">
    <property type="term" value="F:transcription cis-regulatory region binding"/>
    <property type="evidence" value="ECO:0007669"/>
    <property type="project" value="TreeGrafter"/>
</dbReference>
<dbReference type="GO" id="GO:0006355">
    <property type="term" value="P:regulation of DNA-templated transcription"/>
    <property type="evidence" value="ECO:0007669"/>
    <property type="project" value="InterPro"/>
</dbReference>
<dbReference type="InterPro" id="IPR036388">
    <property type="entry name" value="WH-like_DNA-bd_sf"/>
</dbReference>
<dbReference type="Gene3D" id="6.10.250.690">
    <property type="match status" value="1"/>
</dbReference>
<gene>
    <name evidence="6" type="ordered locus">Dalk_4024</name>
</gene>
<dbReference type="GO" id="GO:0005829">
    <property type="term" value="C:cytosol"/>
    <property type="evidence" value="ECO:0007669"/>
    <property type="project" value="TreeGrafter"/>
</dbReference>
<evidence type="ECO:0000259" key="4">
    <source>
        <dbReference type="PROSITE" id="PS50110"/>
    </source>
</evidence>
<dbReference type="PROSITE" id="PS50110">
    <property type="entry name" value="RESPONSE_REGULATORY"/>
    <property type="match status" value="1"/>
</dbReference>
<keyword evidence="7" id="KW-1185">Reference proteome</keyword>
<dbReference type="Pfam" id="PF00072">
    <property type="entry name" value="Response_reg"/>
    <property type="match status" value="1"/>
</dbReference>
<dbReference type="EMBL" id="CP001322">
    <property type="protein sequence ID" value="ACL05710.1"/>
    <property type="molecule type" value="Genomic_DNA"/>
</dbReference>
<feature type="domain" description="OmpR/PhoB-type" evidence="5">
    <location>
        <begin position="134"/>
        <end position="233"/>
    </location>
</feature>
<evidence type="ECO:0000256" key="3">
    <source>
        <dbReference type="PROSITE-ProRule" id="PRU01091"/>
    </source>
</evidence>